<proteinExistence type="predicted"/>
<feature type="region of interest" description="Disordered" evidence="1">
    <location>
        <begin position="349"/>
        <end position="370"/>
    </location>
</feature>
<evidence type="ECO:0000259" key="3">
    <source>
        <dbReference type="Pfam" id="PF06030"/>
    </source>
</evidence>
<keyword evidence="2" id="KW-0472">Membrane</keyword>
<organism evidence="4 5">
    <name type="scientific">Paenibacillus odorifer</name>
    <dbReference type="NCBI Taxonomy" id="189426"/>
    <lineage>
        <taxon>Bacteria</taxon>
        <taxon>Bacillati</taxon>
        <taxon>Bacillota</taxon>
        <taxon>Bacilli</taxon>
        <taxon>Bacillales</taxon>
        <taxon>Paenibacillaceae</taxon>
        <taxon>Paenibacillus</taxon>
    </lineage>
</organism>
<dbReference type="InterPro" id="IPR010317">
    <property type="entry name" value="WxLIP_PGBD"/>
</dbReference>
<reference evidence="4 5" key="1">
    <citation type="submission" date="2016-10" db="EMBL/GenBank/DDBJ databases">
        <title>Paenibacillus species isolates.</title>
        <authorList>
            <person name="Beno S.M."/>
        </authorList>
    </citation>
    <scope>NUCLEOTIDE SEQUENCE [LARGE SCALE GENOMIC DNA]</scope>
    <source>
        <strain evidence="4 5">FSL H7-0918</strain>
    </source>
</reference>
<dbReference type="Pfam" id="PF06030">
    <property type="entry name" value="WxLIP_PGBD"/>
    <property type="match status" value="1"/>
</dbReference>
<feature type="transmembrane region" description="Helical" evidence="2">
    <location>
        <begin position="317"/>
        <end position="344"/>
    </location>
</feature>
<dbReference type="EMBL" id="MPTO01000052">
    <property type="protein sequence ID" value="OME10123.1"/>
    <property type="molecule type" value="Genomic_DNA"/>
</dbReference>
<gene>
    <name evidence="4" type="ORF">BSK47_31380</name>
</gene>
<keyword evidence="2" id="KW-0812">Transmembrane</keyword>
<sequence length="370" mass="42220">MKKIRTGYFKIISSVLMIWCVFLVGMANAESSFVLSPTKEVEEGRGYYKDQIKPGDTREYTFFIRNAKDNPVKIKMYPADALPAQNGGRSFSEKDQELKLVGKWMEPQGVNEFTLKPKEERSFTYKLTVPADITPGQYVGVIAAEELIKAAEQNPNIQGQQASLAIDVVNRSGVQMVLEYKADQAKHNMSIDSFKHDYVSSGYSRLTVELSNSGTILEKPKGKIRINDSKGQIIYKQDYAAESIYGGTTADMVYIVNETLLLPDTYEAYYEATFSGKTISRTFSFSISPEQSNVSKEALIQNGKIEVTQTFWDWLELHLWVVILVIIIIVIFFFLFFWLLLLLWKRKKEKEEEKESDPEAIKPVDKQLEN</sequence>
<feature type="domain" description="WxL Interacting Protein peptidoglycan binding" evidence="3">
    <location>
        <begin position="37"/>
        <end position="145"/>
    </location>
</feature>
<dbReference type="AlphaFoldDB" id="A0AB36J3G4"/>
<evidence type="ECO:0000256" key="2">
    <source>
        <dbReference type="SAM" id="Phobius"/>
    </source>
</evidence>
<protein>
    <recommendedName>
        <fullName evidence="3">WxL Interacting Protein peptidoglycan binding domain-containing protein</fullName>
    </recommendedName>
</protein>
<evidence type="ECO:0000256" key="1">
    <source>
        <dbReference type="SAM" id="MobiDB-lite"/>
    </source>
</evidence>
<accession>A0AB36J3G4</accession>
<name>A0AB36J3G4_9BACL</name>
<dbReference type="Proteomes" id="UP000187323">
    <property type="component" value="Unassembled WGS sequence"/>
</dbReference>
<keyword evidence="2" id="KW-1133">Transmembrane helix</keyword>
<comment type="caution">
    <text evidence="4">The sequence shown here is derived from an EMBL/GenBank/DDBJ whole genome shotgun (WGS) entry which is preliminary data.</text>
</comment>
<evidence type="ECO:0000313" key="5">
    <source>
        <dbReference type="Proteomes" id="UP000187323"/>
    </source>
</evidence>
<evidence type="ECO:0000313" key="4">
    <source>
        <dbReference type="EMBL" id="OME10123.1"/>
    </source>
</evidence>